<dbReference type="InterPro" id="IPR030480">
    <property type="entry name" value="Natr_peptide_CS"/>
</dbReference>
<evidence type="ECO:0000256" key="5">
    <source>
        <dbReference type="RuleBase" id="RU003686"/>
    </source>
</evidence>
<feature type="signal peptide" evidence="6">
    <location>
        <begin position="1"/>
        <end position="24"/>
    </location>
</feature>
<evidence type="ECO:0000313" key="8">
    <source>
        <dbReference type="Proteomes" id="UP000590868"/>
    </source>
</evidence>
<accession>A0A7L2BGY4</accession>
<sequence length="122" mass="13273">MPGLQPWPSSLFLLLALSSASVHTVSLPGERLQMLLSQLLPLEPESPLVKEDTKEGSGFGPQLLSPTLPFLPPGTRAAHPSLWRKTLTSRKWVLGDWAWKAVPRGCFGLKLDRIGTFSGLGC</sequence>
<feature type="non-terminal residue" evidence="7">
    <location>
        <position position="1"/>
    </location>
</feature>
<keyword evidence="3 6" id="KW-0732">Signal</keyword>
<evidence type="ECO:0000256" key="4">
    <source>
        <dbReference type="ARBA" id="ARBA00022858"/>
    </source>
</evidence>
<dbReference type="GO" id="GO:0097746">
    <property type="term" value="P:blood vessel diameter maintenance"/>
    <property type="evidence" value="ECO:0007669"/>
    <property type="project" value="UniProtKB-KW"/>
</dbReference>
<dbReference type="PROSITE" id="PS00263">
    <property type="entry name" value="NATRIURETIC_PEPTIDE"/>
    <property type="match status" value="1"/>
</dbReference>
<name>A0A7L2BGY4_9GRUI</name>
<dbReference type="GO" id="GO:0007168">
    <property type="term" value="P:receptor guanylyl cyclase signaling pathway"/>
    <property type="evidence" value="ECO:0007669"/>
    <property type="project" value="TreeGrafter"/>
</dbReference>
<keyword evidence="4 5" id="KW-0838">Vasoactive</keyword>
<comment type="similarity">
    <text evidence="5">Belongs to the natriuretic peptide family.</text>
</comment>
<evidence type="ECO:0000256" key="3">
    <source>
        <dbReference type="ARBA" id="ARBA00022729"/>
    </source>
</evidence>
<comment type="subcellular location">
    <subcellularLocation>
        <location evidence="1 5">Secreted</location>
    </subcellularLocation>
</comment>
<proteinExistence type="inferred from homology"/>
<feature type="chain" id="PRO_5029451529" evidence="6">
    <location>
        <begin position="25"/>
        <end position="122"/>
    </location>
</feature>
<dbReference type="PANTHER" id="PTHR12167:SF2">
    <property type="entry name" value="C-TYPE NATRIURETIC PEPTIDE"/>
    <property type="match status" value="1"/>
</dbReference>
<dbReference type="GO" id="GO:0006182">
    <property type="term" value="P:cGMP biosynthetic process"/>
    <property type="evidence" value="ECO:0007669"/>
    <property type="project" value="TreeGrafter"/>
</dbReference>
<protein>
    <submittedName>
        <fullName evidence="7">ANFC protein</fullName>
    </submittedName>
</protein>
<dbReference type="Pfam" id="PF00212">
    <property type="entry name" value="ANP"/>
    <property type="match status" value="1"/>
</dbReference>
<evidence type="ECO:0000256" key="1">
    <source>
        <dbReference type="ARBA" id="ARBA00004613"/>
    </source>
</evidence>
<dbReference type="InterPro" id="IPR000663">
    <property type="entry name" value="Natr_peptide"/>
</dbReference>
<keyword evidence="2" id="KW-0964">Secreted</keyword>
<comment type="caution">
    <text evidence="7">The sequence shown here is derived from an EMBL/GenBank/DDBJ whole genome shotgun (WGS) entry which is preliminary data.</text>
</comment>
<dbReference type="GO" id="GO:0005179">
    <property type="term" value="F:hormone activity"/>
    <property type="evidence" value="ECO:0007669"/>
    <property type="project" value="InterPro"/>
</dbReference>
<dbReference type="GO" id="GO:0005576">
    <property type="term" value="C:extracellular region"/>
    <property type="evidence" value="ECO:0007669"/>
    <property type="project" value="UniProtKB-SubCell"/>
</dbReference>
<dbReference type="OrthoDB" id="9387790at2759"/>
<evidence type="ECO:0000256" key="6">
    <source>
        <dbReference type="SAM" id="SignalP"/>
    </source>
</evidence>
<gene>
    <name evidence="7" type="primary">Cnp_1</name>
    <name evidence="7" type="ORF">HELFUL_R08168</name>
</gene>
<dbReference type="PANTHER" id="PTHR12167">
    <property type="entry name" value="C-TYPE NATRIURETIC PEPTIDE"/>
    <property type="match status" value="1"/>
</dbReference>
<evidence type="ECO:0000256" key="2">
    <source>
        <dbReference type="ARBA" id="ARBA00022525"/>
    </source>
</evidence>
<dbReference type="SMART" id="SM00183">
    <property type="entry name" value="NAT_PEP"/>
    <property type="match status" value="1"/>
</dbReference>
<organism evidence="7 8">
    <name type="scientific">Heliornis fulica</name>
    <name type="common">sungrebe</name>
    <dbReference type="NCBI Taxonomy" id="54369"/>
    <lineage>
        <taxon>Eukaryota</taxon>
        <taxon>Metazoa</taxon>
        <taxon>Chordata</taxon>
        <taxon>Craniata</taxon>
        <taxon>Vertebrata</taxon>
        <taxon>Euteleostomi</taxon>
        <taxon>Archelosauria</taxon>
        <taxon>Archosauria</taxon>
        <taxon>Dinosauria</taxon>
        <taxon>Saurischia</taxon>
        <taxon>Theropoda</taxon>
        <taxon>Coelurosauria</taxon>
        <taxon>Aves</taxon>
        <taxon>Neognathae</taxon>
        <taxon>Neoaves</taxon>
        <taxon>Gruiformes</taxon>
        <taxon>Heliornithidae</taxon>
        <taxon>Heliornis</taxon>
    </lineage>
</organism>
<dbReference type="EMBL" id="VXBZ01012866">
    <property type="protein sequence ID" value="NXP56700.1"/>
    <property type="molecule type" value="Genomic_DNA"/>
</dbReference>
<evidence type="ECO:0000313" key="7">
    <source>
        <dbReference type="EMBL" id="NXP56700.1"/>
    </source>
</evidence>
<keyword evidence="8" id="KW-1185">Reference proteome</keyword>
<reference evidence="7 8" key="1">
    <citation type="submission" date="2019-09" db="EMBL/GenBank/DDBJ databases">
        <title>Bird 10,000 Genomes (B10K) Project - Family phase.</title>
        <authorList>
            <person name="Zhang G."/>
        </authorList>
    </citation>
    <scope>NUCLEOTIDE SEQUENCE [LARGE SCALE GENOMIC DNA]</scope>
    <source>
        <strain evidence="7">B10K-DU-001-55</strain>
        <tissue evidence="7">Muscle</tissue>
    </source>
</reference>
<dbReference type="AlphaFoldDB" id="A0A7L2BGY4"/>
<dbReference type="Proteomes" id="UP000590868">
    <property type="component" value="Unassembled WGS sequence"/>
</dbReference>
<feature type="non-terminal residue" evidence="7">
    <location>
        <position position="122"/>
    </location>
</feature>